<feature type="domain" description="Helicase C-terminal" evidence="10">
    <location>
        <begin position="451"/>
        <end position="598"/>
    </location>
</feature>
<comment type="similarity">
    <text evidence="7">Belongs to the DEAD box helicase family.</text>
</comment>
<evidence type="ECO:0000313" key="13">
    <source>
        <dbReference type="Proteomes" id="UP000669903"/>
    </source>
</evidence>
<evidence type="ECO:0000256" key="4">
    <source>
        <dbReference type="ARBA" id="ARBA00022840"/>
    </source>
</evidence>
<dbReference type="EC" id="3.6.4.13" evidence="7"/>
<comment type="function">
    <text evidence="7">RNA helicase.</text>
</comment>
<dbReference type="InterPro" id="IPR001650">
    <property type="entry name" value="Helicase_C-like"/>
</dbReference>
<keyword evidence="4 7" id="KW-0067">ATP-binding</keyword>
<evidence type="ECO:0000256" key="5">
    <source>
        <dbReference type="ARBA" id="ARBA00022884"/>
    </source>
</evidence>
<organism evidence="12 13">
    <name type="scientific">Acromyrmex charruanus</name>
    <dbReference type="NCBI Taxonomy" id="2715315"/>
    <lineage>
        <taxon>Eukaryota</taxon>
        <taxon>Metazoa</taxon>
        <taxon>Ecdysozoa</taxon>
        <taxon>Arthropoda</taxon>
        <taxon>Hexapoda</taxon>
        <taxon>Insecta</taxon>
        <taxon>Pterygota</taxon>
        <taxon>Neoptera</taxon>
        <taxon>Endopterygota</taxon>
        <taxon>Hymenoptera</taxon>
        <taxon>Apocrita</taxon>
        <taxon>Aculeata</taxon>
        <taxon>Formicoidea</taxon>
        <taxon>Formicidae</taxon>
        <taxon>Myrmicinae</taxon>
        <taxon>Acromyrmex</taxon>
    </lineage>
</organism>
<dbReference type="AlphaFoldDB" id="A0A836FUR3"/>
<dbReference type="Proteomes" id="UP000669903">
    <property type="component" value="Unassembled WGS sequence"/>
</dbReference>
<name>A0A836FUR3_9HYME</name>
<dbReference type="InterPro" id="IPR011545">
    <property type="entry name" value="DEAD/DEAH_box_helicase_dom"/>
</dbReference>
<dbReference type="EMBL" id="JAANIC010002359">
    <property type="protein sequence ID" value="KAG5345329.1"/>
    <property type="molecule type" value="Genomic_DNA"/>
</dbReference>
<dbReference type="SMART" id="SM00487">
    <property type="entry name" value="DEXDc"/>
    <property type="match status" value="1"/>
</dbReference>
<feature type="short sequence motif" description="Q motif" evidence="6">
    <location>
        <begin position="144"/>
        <end position="172"/>
    </location>
</feature>
<dbReference type="Gene3D" id="3.40.50.300">
    <property type="entry name" value="P-loop containing nucleotide triphosphate hydrolases"/>
    <property type="match status" value="2"/>
</dbReference>
<protein>
    <recommendedName>
        <fullName evidence="7">ATP-dependent RNA helicase</fullName>
        <ecNumber evidence="7">3.6.4.13</ecNumber>
    </recommendedName>
</protein>
<evidence type="ECO:0000256" key="2">
    <source>
        <dbReference type="ARBA" id="ARBA00022801"/>
    </source>
</evidence>
<evidence type="ECO:0000259" key="10">
    <source>
        <dbReference type="PROSITE" id="PS51194"/>
    </source>
</evidence>
<comment type="caution">
    <text evidence="12">The sequence shown here is derived from an EMBL/GenBank/DDBJ whole genome shotgun (WGS) entry which is preliminary data.</text>
</comment>
<dbReference type="PANTHER" id="PTHR24031">
    <property type="entry name" value="RNA HELICASE"/>
    <property type="match status" value="1"/>
</dbReference>
<dbReference type="CDD" id="cd17946">
    <property type="entry name" value="DEADc_DDX24"/>
    <property type="match status" value="1"/>
</dbReference>
<evidence type="ECO:0000256" key="8">
    <source>
        <dbReference type="SAM" id="Coils"/>
    </source>
</evidence>
<dbReference type="Pfam" id="PF00270">
    <property type="entry name" value="DEAD"/>
    <property type="match status" value="1"/>
</dbReference>
<feature type="non-terminal residue" evidence="12">
    <location>
        <position position="1"/>
    </location>
</feature>
<evidence type="ECO:0000259" key="11">
    <source>
        <dbReference type="PROSITE" id="PS51195"/>
    </source>
</evidence>
<keyword evidence="13" id="KW-1185">Reference proteome</keyword>
<dbReference type="SUPFAM" id="SSF52540">
    <property type="entry name" value="P-loop containing nucleoside triphosphate hydrolases"/>
    <property type="match status" value="1"/>
</dbReference>
<comment type="catalytic activity">
    <reaction evidence="7">
        <text>ATP + H2O = ADP + phosphate + H(+)</text>
        <dbReference type="Rhea" id="RHEA:13065"/>
        <dbReference type="ChEBI" id="CHEBI:15377"/>
        <dbReference type="ChEBI" id="CHEBI:15378"/>
        <dbReference type="ChEBI" id="CHEBI:30616"/>
        <dbReference type="ChEBI" id="CHEBI:43474"/>
        <dbReference type="ChEBI" id="CHEBI:456216"/>
        <dbReference type="EC" id="3.6.4.13"/>
    </reaction>
</comment>
<evidence type="ECO:0000256" key="6">
    <source>
        <dbReference type="PROSITE-ProRule" id="PRU00552"/>
    </source>
</evidence>
<dbReference type="Pfam" id="PF00271">
    <property type="entry name" value="Helicase_C"/>
    <property type="match status" value="1"/>
</dbReference>
<dbReference type="SMART" id="SM00490">
    <property type="entry name" value="HELICc"/>
    <property type="match status" value="1"/>
</dbReference>
<evidence type="ECO:0000313" key="12">
    <source>
        <dbReference type="EMBL" id="KAG5345329.1"/>
    </source>
</evidence>
<reference evidence="12" key="1">
    <citation type="submission" date="2020-03" db="EMBL/GenBank/DDBJ databases">
        <title>Relaxed selection underlies rapid genomic changes in the transitions from sociality to social parasitism in ants.</title>
        <authorList>
            <person name="Bi X."/>
        </authorList>
    </citation>
    <scope>NUCLEOTIDE SEQUENCE</scope>
    <source>
        <strain evidence="12">BGI-DK2014a</strain>
        <tissue evidence="12">Whole body</tissue>
    </source>
</reference>
<feature type="domain" description="DEAD-box RNA helicase Q" evidence="11">
    <location>
        <begin position="144"/>
        <end position="172"/>
    </location>
</feature>
<accession>A0A836FUR3</accession>
<evidence type="ECO:0000256" key="1">
    <source>
        <dbReference type="ARBA" id="ARBA00022741"/>
    </source>
</evidence>
<evidence type="ECO:0000256" key="7">
    <source>
        <dbReference type="RuleBase" id="RU365068"/>
    </source>
</evidence>
<dbReference type="GO" id="GO:0003724">
    <property type="term" value="F:RNA helicase activity"/>
    <property type="evidence" value="ECO:0007669"/>
    <property type="project" value="UniProtKB-EC"/>
</dbReference>
<gene>
    <name evidence="12" type="primary">Ddx24</name>
    <name evidence="12" type="ORF">G6Z76_0012514</name>
</gene>
<feature type="domain" description="Helicase ATP-binding" evidence="9">
    <location>
        <begin position="176"/>
        <end position="399"/>
    </location>
</feature>
<keyword evidence="2 7" id="KW-0378">Hydrolase</keyword>
<proteinExistence type="inferred from homology"/>
<dbReference type="CDD" id="cd18787">
    <property type="entry name" value="SF2_C_DEAD"/>
    <property type="match status" value="1"/>
</dbReference>
<keyword evidence="8" id="KW-0175">Coiled coil</keyword>
<feature type="non-terminal residue" evidence="12">
    <location>
        <position position="1165"/>
    </location>
</feature>
<dbReference type="PROSITE" id="PS51194">
    <property type="entry name" value="HELICASE_CTER"/>
    <property type="match status" value="1"/>
</dbReference>
<dbReference type="GO" id="GO:0003723">
    <property type="term" value="F:RNA binding"/>
    <property type="evidence" value="ECO:0007669"/>
    <property type="project" value="UniProtKB-UniRule"/>
</dbReference>
<keyword evidence="1 7" id="KW-0547">Nucleotide-binding</keyword>
<sequence length="1165" mass="134005">MTKNKRVSDNGWKSVTLEGALLSNDIEGLIGIEELTDYNLERSSKGKIITTTVKSTRVKSTEEKKSVSKRKYPKEWEETDINNIEPSTKKSKIKKAEVKRLKIKNEKIKSANFKITDQQTNSDSDNDSYCDIDSNKNLAKINAEAWRSMGVPTAVIKALADQNFHSPTMIQTQTLPAAILGRRDILGAAETGSGKTLAFGIPIIKGILDLKNQNKDQNSEKDTEESDSESIVLSEFDNCVNIVNDKKLDDCNIPTKPLYALILTPTRELAIQIKNHLTQAAKYTDIKIAVVLGGMAAVKQERILNKGPEIVIATPGRLWELIQEGNSHLNQIDSIRYLAIDETDRMMEKGHFQELHDLLEKMNADPAKMQKRQTFVFSATLTMVHDLPDYLDRKKKRYARSKICKLTPDQKLQKIIQLLKIKNPKVVDLTKESGTADNLTECRIACTIDHKDYYLYYFLKRHNGRTLIFCNSIGCVKRLATLFNILKCKPLPLHANMQQRQRLKNLERFQADENGLLIATDVAARGLDIPNIEHVIHYQVPRTAENYIHRSGRTARAQKEGITVLMMEPSEKQNYTKLCKTLGRTHDLPIFPVVDGILVTIKERVDVAREIDKIELKCRRQNNQKNWLQKAAEEMEMILDEEDDDESSTESEEAAAAIKRQLKAKQNQLRSLLSKPVFPKGFSGKYLDANLNIDVAQDTQKAIEFKNFSERFLNFHSQHPISQKIIKILTDNDYSIDFIFKTIINKLKHLIKKTNSSTNKNNSEDSLNKLNKFVKVHKNLTPRVRDATERHGNVKVNTAFNGKFATNNKRDIKSINTKNIEIYRYTDLSEWNRDNGWALSRALLNLTINVNKLNPIVLYSIERNTDRESSYPQHDSVKFPVTLKDIFKFECLNKNLSHLMKSQLTRAQKFFCDRYFCSVEKLQSHATRLSGDNKWLEFGNHCNKEHVPFIIYADLEGVLRKTEPDRENVVVHISIARVYRSATRCHISKKPFASDDTRVRDHCHLTGKSRAFKKKFLSTSLDKLASFLSRDNLKIIPNLQYSDEEEEFKLLIYKDIFPYEYVDCIEKLQDTRLSPREIYSSLTGDTVSESDYAHAANVWQRFSIRTLGEYSDLYSKTDELLTDVDMIMFIKRDIRRNLSQCSGIYVQVNNKYKCIRTTHQNRHRT</sequence>
<dbReference type="InterPro" id="IPR014014">
    <property type="entry name" value="RNA_helicase_DEAD_Q_motif"/>
</dbReference>
<keyword evidence="3 7" id="KW-0347">Helicase</keyword>
<evidence type="ECO:0000256" key="3">
    <source>
        <dbReference type="ARBA" id="ARBA00022806"/>
    </source>
</evidence>
<evidence type="ECO:0000259" key="9">
    <source>
        <dbReference type="PROSITE" id="PS51192"/>
    </source>
</evidence>
<dbReference type="PROSITE" id="PS51192">
    <property type="entry name" value="HELICASE_ATP_BIND_1"/>
    <property type="match status" value="1"/>
</dbReference>
<dbReference type="GO" id="GO:0005524">
    <property type="term" value="F:ATP binding"/>
    <property type="evidence" value="ECO:0007669"/>
    <property type="project" value="UniProtKB-UniRule"/>
</dbReference>
<feature type="coiled-coil region" evidence="8">
    <location>
        <begin position="648"/>
        <end position="675"/>
    </location>
</feature>
<dbReference type="GO" id="GO:0016787">
    <property type="term" value="F:hydrolase activity"/>
    <property type="evidence" value="ECO:0007669"/>
    <property type="project" value="UniProtKB-KW"/>
</dbReference>
<dbReference type="InterPro" id="IPR014001">
    <property type="entry name" value="Helicase_ATP-bd"/>
</dbReference>
<comment type="domain">
    <text evidence="7">The Q motif is unique to and characteristic of the DEAD box family of RNA helicases and controls ATP binding and hydrolysis.</text>
</comment>
<keyword evidence="5 7" id="KW-0694">RNA-binding</keyword>
<dbReference type="InterPro" id="IPR027417">
    <property type="entry name" value="P-loop_NTPase"/>
</dbReference>
<dbReference type="PROSITE" id="PS51195">
    <property type="entry name" value="Q_MOTIF"/>
    <property type="match status" value="1"/>
</dbReference>